<evidence type="ECO:0000313" key="1">
    <source>
        <dbReference type="EMBL" id="MBW4754031.1"/>
    </source>
</evidence>
<protein>
    <recommendedName>
        <fullName evidence="3">RHS repeat-associated core domain-containing protein</fullName>
    </recommendedName>
</protein>
<dbReference type="Proteomes" id="UP000812077">
    <property type="component" value="Unassembled WGS sequence"/>
</dbReference>
<reference evidence="1 2" key="1">
    <citation type="submission" date="2021-07" db="EMBL/GenBank/DDBJ databases">
        <title>Genomic diversity and antimicrobial resistance of Prevotella spp. isolated from chronic lung disease airways.</title>
        <authorList>
            <person name="Webb K.A."/>
            <person name="Olagoke O.S."/>
            <person name="Baird T."/>
            <person name="Neill J."/>
            <person name="Pham A."/>
            <person name="Wells T.J."/>
            <person name="Ramsay K.A."/>
            <person name="Bell S.C."/>
            <person name="Sarovich D.S."/>
            <person name="Price E.P."/>
        </authorList>
    </citation>
    <scope>NUCLEOTIDE SEQUENCE [LARGE SCALE GENOMIC DNA]</scope>
    <source>
        <strain evidence="1 2">SCHI0027.S.6</strain>
    </source>
</reference>
<organism evidence="1 2">
    <name type="scientific">Prevotella melaninogenica</name>
    <dbReference type="NCBI Taxonomy" id="28132"/>
    <lineage>
        <taxon>Bacteria</taxon>
        <taxon>Pseudomonadati</taxon>
        <taxon>Bacteroidota</taxon>
        <taxon>Bacteroidia</taxon>
        <taxon>Bacteroidales</taxon>
        <taxon>Prevotellaceae</taxon>
        <taxon>Prevotella</taxon>
    </lineage>
</organism>
<dbReference type="EMBL" id="JAHXCP010000002">
    <property type="protein sequence ID" value="MBW4754031.1"/>
    <property type="molecule type" value="Genomic_DNA"/>
</dbReference>
<dbReference type="RefSeq" id="WP_219432824.1">
    <property type="nucleotide sequence ID" value="NZ_JAHXCE010000021.1"/>
</dbReference>
<proteinExistence type="predicted"/>
<keyword evidence="2" id="KW-1185">Reference proteome</keyword>
<accession>A0ABS6Y3H0</accession>
<evidence type="ECO:0000313" key="2">
    <source>
        <dbReference type="Proteomes" id="UP000812077"/>
    </source>
</evidence>
<gene>
    <name evidence="1" type="ORF">KZO77_03095</name>
</gene>
<evidence type="ECO:0008006" key="3">
    <source>
        <dbReference type="Google" id="ProtNLM"/>
    </source>
</evidence>
<name>A0ABS6Y3H0_9BACT</name>
<sequence>MVDNYLTNRNTTIEQISFHNGYATYAHVNRHTGVIDNYDDLRAHGRYYYDRQFGGFVIIDEKTGKPYEGIGAFRFNNGVLENGPLTFVLYR</sequence>
<comment type="caution">
    <text evidence="1">The sequence shown here is derived from an EMBL/GenBank/DDBJ whole genome shotgun (WGS) entry which is preliminary data.</text>
</comment>